<evidence type="ECO:0000313" key="2">
    <source>
        <dbReference type="Proteomes" id="UP000269289"/>
    </source>
</evidence>
<dbReference type="Proteomes" id="UP000269289">
    <property type="component" value="Unassembled WGS sequence"/>
</dbReference>
<gene>
    <name evidence="1" type="ORF">EBM89_03900</name>
</gene>
<dbReference type="EMBL" id="RFFI01000013">
    <property type="protein sequence ID" value="RMI13562.1"/>
    <property type="molecule type" value="Genomic_DNA"/>
</dbReference>
<dbReference type="SUPFAM" id="SSF140453">
    <property type="entry name" value="EsxAB dimer-like"/>
    <property type="match status" value="1"/>
</dbReference>
<name>A0A3M2JIG8_9CELL</name>
<keyword evidence="2" id="KW-1185">Reference proteome</keyword>
<accession>A0A3M2JIG8</accession>
<organism evidence="1 2">
    <name type="scientific">Cellulomonas triticagri</name>
    <dbReference type="NCBI Taxonomy" id="2483352"/>
    <lineage>
        <taxon>Bacteria</taxon>
        <taxon>Bacillati</taxon>
        <taxon>Actinomycetota</taxon>
        <taxon>Actinomycetes</taxon>
        <taxon>Micrococcales</taxon>
        <taxon>Cellulomonadaceae</taxon>
        <taxon>Cellulomonas</taxon>
    </lineage>
</organism>
<dbReference type="OrthoDB" id="4829227at2"/>
<proteinExistence type="predicted"/>
<reference evidence="1 2" key="1">
    <citation type="submission" date="2018-10" db="EMBL/GenBank/DDBJ databases">
        <title>Isolation, diversity and antifungal activity of actinobacteria from wheat.</title>
        <authorList>
            <person name="Han C."/>
        </authorList>
    </citation>
    <scope>NUCLEOTIDE SEQUENCE [LARGE SCALE GENOMIC DNA]</scope>
    <source>
        <strain evidence="1 2">NEAU-YY56</strain>
    </source>
</reference>
<dbReference type="RefSeq" id="WP_122148151.1">
    <property type="nucleotide sequence ID" value="NZ_RFFI01000013.1"/>
</dbReference>
<dbReference type="Gene3D" id="1.10.287.1060">
    <property type="entry name" value="ESAT-6-like"/>
    <property type="match status" value="1"/>
</dbReference>
<protein>
    <submittedName>
        <fullName evidence="1">Uncharacterized protein</fullName>
    </submittedName>
</protein>
<comment type="caution">
    <text evidence="1">The sequence shown here is derived from an EMBL/GenBank/DDBJ whole genome shotgun (WGS) entry which is preliminary data.</text>
</comment>
<dbReference type="AlphaFoldDB" id="A0A3M2JIG8"/>
<sequence length="100" mass="10062">MGEVGPAEVRRAAGTIESVARTVRAEVPDEVGQVGGALAGSASAGAGSSLATAWTDAYTRWATAADTHAQSMRASADSWAGTDQAVVDRFAQRLGGMGPV</sequence>
<dbReference type="InterPro" id="IPR036689">
    <property type="entry name" value="ESAT-6-like_sf"/>
</dbReference>
<evidence type="ECO:0000313" key="1">
    <source>
        <dbReference type="EMBL" id="RMI13562.1"/>
    </source>
</evidence>